<dbReference type="GeneID" id="56476267"/>
<dbReference type="Proteomes" id="UP000317770">
    <property type="component" value="Unassembled WGS sequence"/>
</dbReference>
<evidence type="ECO:0000313" key="2">
    <source>
        <dbReference type="Proteomes" id="UP000317770"/>
    </source>
</evidence>
<dbReference type="AlphaFoldDB" id="A0A8B5Y3Z9"/>
<evidence type="ECO:0000313" key="1">
    <source>
        <dbReference type="EMBL" id="TVX83757.1"/>
    </source>
</evidence>
<organism evidence="1 2">
    <name type="scientific">Peribacillus simplex</name>
    <dbReference type="NCBI Taxonomy" id="1478"/>
    <lineage>
        <taxon>Bacteria</taxon>
        <taxon>Bacillati</taxon>
        <taxon>Bacillota</taxon>
        <taxon>Bacilli</taxon>
        <taxon>Bacillales</taxon>
        <taxon>Bacillaceae</taxon>
        <taxon>Peribacillus</taxon>
    </lineage>
</organism>
<name>A0A8B5Y3Z9_9BACI</name>
<dbReference type="Pfam" id="PF13213">
    <property type="entry name" value="DUF4021"/>
    <property type="match status" value="1"/>
</dbReference>
<comment type="caution">
    <text evidence="1">The sequence shown here is derived from an EMBL/GenBank/DDBJ whole genome shotgun (WGS) entry which is preliminary data.</text>
</comment>
<dbReference type="InterPro" id="IPR025094">
    <property type="entry name" value="DUF4021"/>
</dbReference>
<dbReference type="EMBL" id="VNKI01000001">
    <property type="protein sequence ID" value="TVX83757.1"/>
    <property type="molecule type" value="Genomic_DNA"/>
</dbReference>
<proteinExistence type="predicted"/>
<gene>
    <name evidence="1" type="ORF">FQP34_00475</name>
</gene>
<sequence length="51" mass="6143">MDKKIDKEEILDDKKKKYTNEFGADLDEQEMNGLYGMLETEYEDKLHDKEK</sequence>
<accession>A0A8B5Y3Z9</accession>
<dbReference type="RefSeq" id="WP_081112947.1">
    <property type="nucleotide sequence ID" value="NZ_CABIYS010000003.1"/>
</dbReference>
<protein>
    <submittedName>
        <fullName evidence="1">DUF4021 domain-containing protein</fullName>
    </submittedName>
</protein>
<reference evidence="1 2" key="1">
    <citation type="submission" date="2019-07" db="EMBL/GenBank/DDBJ databases">
        <title>Genome assembly of Bacillus simplex strain GGC-P6A.</title>
        <authorList>
            <person name="Jennings M.E."/>
            <person name="Barton H.A."/>
        </authorList>
    </citation>
    <scope>NUCLEOTIDE SEQUENCE [LARGE SCALE GENOMIC DNA]</scope>
    <source>
        <strain evidence="1 2">GGC-P6A</strain>
    </source>
</reference>